<accession>A0A5J4X845</accession>
<gene>
    <name evidence="3" type="ORF">EZS28_001040</name>
</gene>
<dbReference type="EMBL" id="SNRW01000101">
    <property type="protein sequence ID" value="KAA6403430.1"/>
    <property type="molecule type" value="Genomic_DNA"/>
</dbReference>
<evidence type="ECO:0000256" key="2">
    <source>
        <dbReference type="SAM" id="SignalP"/>
    </source>
</evidence>
<proteinExistence type="predicted"/>
<comment type="caution">
    <text evidence="3">The sequence shown here is derived from an EMBL/GenBank/DDBJ whole genome shotgun (WGS) entry which is preliminary data.</text>
</comment>
<protein>
    <submittedName>
        <fullName evidence="3">Uncharacterized protein</fullName>
    </submittedName>
</protein>
<dbReference type="AlphaFoldDB" id="A0A5J4X845"/>
<evidence type="ECO:0000313" key="3">
    <source>
        <dbReference type="EMBL" id="KAA6403430.1"/>
    </source>
</evidence>
<organism evidence="3 4">
    <name type="scientific">Streblomastix strix</name>
    <dbReference type="NCBI Taxonomy" id="222440"/>
    <lineage>
        <taxon>Eukaryota</taxon>
        <taxon>Metamonada</taxon>
        <taxon>Preaxostyla</taxon>
        <taxon>Oxymonadida</taxon>
        <taxon>Streblomastigidae</taxon>
        <taxon>Streblomastix</taxon>
    </lineage>
</organism>
<keyword evidence="1" id="KW-0472">Membrane</keyword>
<evidence type="ECO:0000256" key="1">
    <source>
        <dbReference type="SAM" id="Phobius"/>
    </source>
</evidence>
<feature type="signal peptide" evidence="2">
    <location>
        <begin position="1"/>
        <end position="19"/>
    </location>
</feature>
<keyword evidence="1" id="KW-0812">Transmembrane</keyword>
<evidence type="ECO:0000313" key="4">
    <source>
        <dbReference type="Proteomes" id="UP000324800"/>
    </source>
</evidence>
<name>A0A5J4X845_9EUKA</name>
<reference evidence="3 4" key="1">
    <citation type="submission" date="2019-03" db="EMBL/GenBank/DDBJ databases">
        <title>Single cell metagenomics reveals metabolic interactions within the superorganism composed of flagellate Streblomastix strix and complex community of Bacteroidetes bacteria on its surface.</title>
        <authorList>
            <person name="Treitli S.C."/>
            <person name="Kolisko M."/>
            <person name="Husnik F."/>
            <person name="Keeling P."/>
            <person name="Hampl V."/>
        </authorList>
    </citation>
    <scope>NUCLEOTIDE SEQUENCE [LARGE SCALE GENOMIC DNA]</scope>
    <source>
        <strain evidence="3">ST1C</strain>
    </source>
</reference>
<keyword evidence="1" id="KW-1133">Transmembrane helix</keyword>
<feature type="chain" id="PRO_5023824456" evidence="2">
    <location>
        <begin position="20"/>
        <end position="481"/>
    </location>
</feature>
<sequence length="481" mass="56036">MKLQILLIAFALLVSNYQARSSTNTYLDRSMFGKVPYSNSYQKYTNSTLDSKSNEEFNNSIVWLRRSLSTEDGIPYVVYDNRIQPEDVVNVDNIPSKQTEATENSEQFSLFDDSGYSEFFDDIHNQNKYLQCRSIHYMFEGGYYAVMTVLRMIYAMPSGYPSPYHPIYCHPIQAMVYTDDDTIPEIVDLDSVCSMSIDETILLHPIIPEACVGSEILDSGLCQEKCKSGNKLCELVTDIRIGEIMGYDELLFKKILLKVGPIQMIHMKQHEKDNYESIVIYGWYTHGSKTFWKTAMYFKAYDPSSYVPISKHKKFSVEFISSLTFSQILVYTSGQEIGKRDCAKKDLELATIWYESKWFWILVFVVGGVIVASIVIIPCCCCCCCCYRCYKQREEEREAQYSYRRRQQESQELSETQTQQQKKIQSVIDQYFSVFNLRWQIEVQEVKDKYARNDTDTPQNERERQFAEELLKIKILSDKCC</sequence>
<feature type="transmembrane region" description="Helical" evidence="1">
    <location>
        <begin position="358"/>
        <end position="387"/>
    </location>
</feature>
<keyword evidence="2" id="KW-0732">Signal</keyword>
<dbReference type="Proteomes" id="UP000324800">
    <property type="component" value="Unassembled WGS sequence"/>
</dbReference>